<proteinExistence type="predicted"/>
<dbReference type="GO" id="GO:0016020">
    <property type="term" value="C:membrane"/>
    <property type="evidence" value="ECO:0007669"/>
    <property type="project" value="UniProtKB-SubCell"/>
</dbReference>
<organism evidence="6 7">
    <name type="scientific">Planobispora siamensis</name>
    <dbReference type="NCBI Taxonomy" id="936338"/>
    <lineage>
        <taxon>Bacteria</taxon>
        <taxon>Bacillati</taxon>
        <taxon>Actinomycetota</taxon>
        <taxon>Actinomycetes</taxon>
        <taxon>Streptosporangiales</taxon>
        <taxon>Streptosporangiaceae</taxon>
        <taxon>Planobispora</taxon>
    </lineage>
</organism>
<keyword evidence="2 5" id="KW-0812">Transmembrane</keyword>
<dbReference type="PANTHER" id="PTHR30168:SF0">
    <property type="entry name" value="INNER MEMBRANE PROTEIN"/>
    <property type="match status" value="1"/>
</dbReference>
<evidence type="ECO:0000256" key="1">
    <source>
        <dbReference type="ARBA" id="ARBA00004167"/>
    </source>
</evidence>
<evidence type="ECO:0008006" key="8">
    <source>
        <dbReference type="Google" id="ProtNLM"/>
    </source>
</evidence>
<evidence type="ECO:0000256" key="3">
    <source>
        <dbReference type="ARBA" id="ARBA00022989"/>
    </source>
</evidence>
<evidence type="ECO:0000256" key="4">
    <source>
        <dbReference type="ARBA" id="ARBA00023136"/>
    </source>
</evidence>
<evidence type="ECO:0000313" key="6">
    <source>
        <dbReference type="EMBL" id="GIH90026.1"/>
    </source>
</evidence>
<gene>
    <name evidence="6" type="ORF">Psi01_06560</name>
</gene>
<dbReference type="Pfam" id="PF04228">
    <property type="entry name" value="Zn_peptidase"/>
    <property type="match status" value="1"/>
</dbReference>
<keyword evidence="3 5" id="KW-1133">Transmembrane helix</keyword>
<dbReference type="PANTHER" id="PTHR30168">
    <property type="entry name" value="PUTATIVE MEMBRANE PROTEIN YPFJ"/>
    <property type="match status" value="1"/>
</dbReference>
<dbReference type="EMBL" id="BOOJ01000008">
    <property type="protein sequence ID" value="GIH90026.1"/>
    <property type="molecule type" value="Genomic_DNA"/>
</dbReference>
<sequence length="275" mass="29935">MNGPRDWSPEGSPRRGAIRRILPIALAFAIIGGGVFYLRYDLRDLLGTAPGSARSAVAANHVYEEAGPLGGRCDGLPKDFDADVDATLNALARCLDRMWAAALEPAGIEYEKPEEVRLVATPEEAACGTEDFDWAGIYCGQERVVNVLVEDAPEGRRVFPMMFTLAHEYAHHVQELIGISGREGSEVFDEAWSRRLELQADCLAAAALRDVQPYLLNDLRRSLSHVVDDAVEEEAAARRESHGSEGAGARWMLRGQKGGTVGSCNTWKAPDAEVS</sequence>
<keyword evidence="4 5" id="KW-0472">Membrane</keyword>
<dbReference type="RefSeq" id="WP_204062410.1">
    <property type="nucleotide sequence ID" value="NZ_BOOJ01000008.1"/>
</dbReference>
<dbReference type="AlphaFoldDB" id="A0A8J3S857"/>
<reference evidence="6 7" key="1">
    <citation type="submission" date="2021-01" db="EMBL/GenBank/DDBJ databases">
        <title>Whole genome shotgun sequence of Planobispora siamensis NBRC 107568.</title>
        <authorList>
            <person name="Komaki H."/>
            <person name="Tamura T."/>
        </authorList>
    </citation>
    <scope>NUCLEOTIDE SEQUENCE [LARGE SCALE GENOMIC DNA]</scope>
    <source>
        <strain evidence="6 7">NBRC 107568</strain>
    </source>
</reference>
<name>A0A8J3S857_9ACTN</name>
<evidence type="ECO:0000313" key="7">
    <source>
        <dbReference type="Proteomes" id="UP000619788"/>
    </source>
</evidence>
<comment type="subcellular location">
    <subcellularLocation>
        <location evidence="1">Membrane</location>
        <topology evidence="1">Single-pass membrane protein</topology>
    </subcellularLocation>
</comment>
<dbReference type="Proteomes" id="UP000619788">
    <property type="component" value="Unassembled WGS sequence"/>
</dbReference>
<feature type="transmembrane region" description="Helical" evidence="5">
    <location>
        <begin position="21"/>
        <end position="40"/>
    </location>
</feature>
<protein>
    <recommendedName>
        <fullName evidence="8">Metalloprotease</fullName>
    </recommendedName>
</protein>
<keyword evidence="7" id="KW-1185">Reference proteome</keyword>
<evidence type="ECO:0000256" key="2">
    <source>
        <dbReference type="ARBA" id="ARBA00022692"/>
    </source>
</evidence>
<dbReference type="InterPro" id="IPR007343">
    <property type="entry name" value="Uncharacterised_pept_Zn_put"/>
</dbReference>
<evidence type="ECO:0000256" key="5">
    <source>
        <dbReference type="SAM" id="Phobius"/>
    </source>
</evidence>
<comment type="caution">
    <text evidence="6">The sequence shown here is derived from an EMBL/GenBank/DDBJ whole genome shotgun (WGS) entry which is preliminary data.</text>
</comment>
<accession>A0A8J3S857</accession>